<evidence type="ECO:0000259" key="1">
    <source>
        <dbReference type="Pfam" id="PF00583"/>
    </source>
</evidence>
<keyword evidence="2" id="KW-0808">Transferase</keyword>
<reference evidence="3" key="1">
    <citation type="submission" date="2017-09" db="EMBL/GenBank/DDBJ databases">
        <authorList>
            <person name="Varghese N."/>
            <person name="Submissions S."/>
        </authorList>
    </citation>
    <scope>NUCLEOTIDE SEQUENCE [LARGE SCALE GENOMIC DNA]</scope>
    <source>
        <strain evidence="3">CGMCC 4.6857</strain>
    </source>
</reference>
<dbReference type="AlphaFoldDB" id="A0A285IQ20"/>
<feature type="domain" description="N-acetyltransferase" evidence="1">
    <location>
        <begin position="21"/>
        <end position="148"/>
    </location>
</feature>
<dbReference type="InterPro" id="IPR000182">
    <property type="entry name" value="GNAT_dom"/>
</dbReference>
<dbReference type="Proteomes" id="UP000219612">
    <property type="component" value="Unassembled WGS sequence"/>
</dbReference>
<dbReference type="EMBL" id="OBDY01000010">
    <property type="protein sequence ID" value="SNY50115.1"/>
    <property type="molecule type" value="Genomic_DNA"/>
</dbReference>
<proteinExistence type="predicted"/>
<sequence length="183" mass="21340">MLIKVIDQITDAEQNQAMWTMYTDAFEELNHLAVQRHLMYKSEFDEVMADPRVGKYLALDDDGTMCGVATYTNDLNAVPLIAPQYFERHWPEHYAARKIWYIGFVAVSPHAQGREAFSQLVEQMYHIASAQNGLVCLDICNHNDEVRRMSRVFRMMVSRLSDNMKFTRIDQQSYWLYEFPAAA</sequence>
<dbReference type="OrthoDB" id="4546222at2"/>
<gene>
    <name evidence="2" type="ORF">SAMN05421748_110225</name>
</gene>
<keyword evidence="3" id="KW-1185">Reference proteome</keyword>
<organism evidence="2 3">
    <name type="scientific">Paractinoplanes atraurantiacus</name>
    <dbReference type="NCBI Taxonomy" id="1036182"/>
    <lineage>
        <taxon>Bacteria</taxon>
        <taxon>Bacillati</taxon>
        <taxon>Actinomycetota</taxon>
        <taxon>Actinomycetes</taxon>
        <taxon>Micromonosporales</taxon>
        <taxon>Micromonosporaceae</taxon>
        <taxon>Paractinoplanes</taxon>
    </lineage>
</organism>
<accession>A0A285IQ20</accession>
<dbReference type="Pfam" id="PF00583">
    <property type="entry name" value="Acetyltransf_1"/>
    <property type="match status" value="1"/>
</dbReference>
<protein>
    <submittedName>
        <fullName evidence="2">Acetyltransferase (GNAT) family protein</fullName>
    </submittedName>
</protein>
<dbReference type="Gene3D" id="3.40.630.30">
    <property type="match status" value="1"/>
</dbReference>
<dbReference type="GO" id="GO:0016747">
    <property type="term" value="F:acyltransferase activity, transferring groups other than amino-acyl groups"/>
    <property type="evidence" value="ECO:0007669"/>
    <property type="project" value="InterPro"/>
</dbReference>
<dbReference type="InterPro" id="IPR016181">
    <property type="entry name" value="Acyl_CoA_acyltransferase"/>
</dbReference>
<evidence type="ECO:0000313" key="3">
    <source>
        <dbReference type="Proteomes" id="UP000219612"/>
    </source>
</evidence>
<name>A0A285IQ20_9ACTN</name>
<dbReference type="SUPFAM" id="SSF55729">
    <property type="entry name" value="Acyl-CoA N-acyltransferases (Nat)"/>
    <property type="match status" value="1"/>
</dbReference>
<evidence type="ECO:0000313" key="2">
    <source>
        <dbReference type="EMBL" id="SNY50115.1"/>
    </source>
</evidence>